<gene>
    <name evidence="2" type="ORF">COW81_03365</name>
</gene>
<evidence type="ECO:0000313" key="2">
    <source>
        <dbReference type="EMBL" id="PIP86875.1"/>
    </source>
</evidence>
<feature type="domain" description="Methyltransferase type 11" evidence="1">
    <location>
        <begin position="40"/>
        <end position="118"/>
    </location>
</feature>
<comment type="caution">
    <text evidence="2">The sequence shown here is derived from an EMBL/GenBank/DDBJ whole genome shotgun (WGS) entry which is preliminary data.</text>
</comment>
<dbReference type="InterPro" id="IPR013216">
    <property type="entry name" value="Methyltransf_11"/>
</dbReference>
<keyword evidence="2" id="KW-0489">Methyltransferase</keyword>
<dbReference type="Gene3D" id="3.40.50.150">
    <property type="entry name" value="Vaccinia Virus protein VP39"/>
    <property type="match status" value="1"/>
</dbReference>
<evidence type="ECO:0000313" key="3">
    <source>
        <dbReference type="Proteomes" id="UP000231143"/>
    </source>
</evidence>
<dbReference type="Proteomes" id="UP000231143">
    <property type="component" value="Unassembled WGS sequence"/>
</dbReference>
<dbReference type="GO" id="GO:0032259">
    <property type="term" value="P:methylation"/>
    <property type="evidence" value="ECO:0007669"/>
    <property type="project" value="UniProtKB-KW"/>
</dbReference>
<proteinExistence type="predicted"/>
<evidence type="ECO:0000259" key="1">
    <source>
        <dbReference type="Pfam" id="PF08241"/>
    </source>
</evidence>
<dbReference type="InterPro" id="IPR029063">
    <property type="entry name" value="SAM-dependent_MTases_sf"/>
</dbReference>
<dbReference type="CDD" id="cd02440">
    <property type="entry name" value="AdoMet_MTases"/>
    <property type="match status" value="1"/>
</dbReference>
<sequence length="204" mass="23906">MEKQVDKKHYDFQTYGYPERWSSYFHQVDELLKLKPGNVLEIGVGDNVLGNYLKTNTDTQYTSVDIAEDLNPDVVGSVLQLPFEDNSFDIACAFEVLEHIPFESFETALSEMKRVSKKYVIISLPHFGPMIKFSVKVPFLKEIRFACKIPYHPVHTFNGEHYWEIGKKDYSVQKIKEILSKHFVVKNDYVPFQSNYHHFFILEK</sequence>
<keyword evidence="2" id="KW-0808">Transferase</keyword>
<reference evidence="2 3" key="1">
    <citation type="submission" date="2017-09" db="EMBL/GenBank/DDBJ databases">
        <title>Depth-based differentiation of microbial function through sediment-hosted aquifers and enrichment of novel symbionts in the deep terrestrial subsurface.</title>
        <authorList>
            <person name="Probst A.J."/>
            <person name="Ladd B."/>
            <person name="Jarett J.K."/>
            <person name="Geller-Mcgrath D.E."/>
            <person name="Sieber C.M."/>
            <person name="Emerson J.B."/>
            <person name="Anantharaman K."/>
            <person name="Thomas B.C."/>
            <person name="Malmstrom R."/>
            <person name="Stieglmeier M."/>
            <person name="Klingl A."/>
            <person name="Woyke T."/>
            <person name="Ryan C.M."/>
            <person name="Banfield J.F."/>
        </authorList>
    </citation>
    <scope>NUCLEOTIDE SEQUENCE [LARGE SCALE GENOMIC DNA]</scope>
    <source>
        <strain evidence="2">CG22_combo_CG10-13_8_21_14_all_36_13</strain>
    </source>
</reference>
<accession>A0A2H0DXH0</accession>
<dbReference type="SUPFAM" id="SSF53335">
    <property type="entry name" value="S-adenosyl-L-methionine-dependent methyltransferases"/>
    <property type="match status" value="1"/>
</dbReference>
<protein>
    <submittedName>
        <fullName evidence="2">Methyltransferase type 11</fullName>
    </submittedName>
</protein>
<organism evidence="2 3">
    <name type="scientific">Candidatus Campbellbacteria bacterium CG22_combo_CG10-13_8_21_14_all_36_13</name>
    <dbReference type="NCBI Taxonomy" id="1974529"/>
    <lineage>
        <taxon>Bacteria</taxon>
        <taxon>Candidatus Campbelliibacteriota</taxon>
    </lineage>
</organism>
<dbReference type="Pfam" id="PF08241">
    <property type="entry name" value="Methyltransf_11"/>
    <property type="match status" value="1"/>
</dbReference>
<dbReference type="GO" id="GO:0008757">
    <property type="term" value="F:S-adenosylmethionine-dependent methyltransferase activity"/>
    <property type="evidence" value="ECO:0007669"/>
    <property type="project" value="InterPro"/>
</dbReference>
<name>A0A2H0DXH0_9BACT</name>
<dbReference type="AlphaFoldDB" id="A0A2H0DXH0"/>
<dbReference type="EMBL" id="PCTT01000044">
    <property type="protein sequence ID" value="PIP86875.1"/>
    <property type="molecule type" value="Genomic_DNA"/>
</dbReference>